<dbReference type="RefSeq" id="WP_245132305.1">
    <property type="nucleotide sequence ID" value="NZ_JALJEJ010000010.1"/>
</dbReference>
<gene>
    <name evidence="1" type="ORF">MUY27_17770</name>
</gene>
<organism evidence="1 2">
    <name type="scientific">Mucilaginibacter straminoryzae</name>
    <dbReference type="NCBI Taxonomy" id="2932774"/>
    <lineage>
        <taxon>Bacteria</taxon>
        <taxon>Pseudomonadati</taxon>
        <taxon>Bacteroidota</taxon>
        <taxon>Sphingobacteriia</taxon>
        <taxon>Sphingobacteriales</taxon>
        <taxon>Sphingobacteriaceae</taxon>
        <taxon>Mucilaginibacter</taxon>
    </lineage>
</organism>
<sequence length="105" mass="12100">MTKQSIIQTAREYVYDLGNTAKEFGFKNTESWQLSLVTSSERRTLERSHHPTITIALLPESITEFVAEVKASMIRANTMFTRVGNIDLQTMEKQFLVAYNTNRPR</sequence>
<proteinExistence type="predicted"/>
<accession>A0A9X1X8D2</accession>
<name>A0A9X1X8D2_9SPHI</name>
<dbReference type="AlphaFoldDB" id="A0A9X1X8D2"/>
<reference evidence="1" key="1">
    <citation type="submission" date="2022-04" db="EMBL/GenBank/DDBJ databases">
        <title>Mucilaginibacter sp. RS28 isolated from freshwater.</title>
        <authorList>
            <person name="Ko S.-R."/>
        </authorList>
    </citation>
    <scope>NUCLEOTIDE SEQUENCE</scope>
    <source>
        <strain evidence="1">RS28</strain>
    </source>
</reference>
<protein>
    <submittedName>
        <fullName evidence="1">Uncharacterized protein</fullName>
    </submittedName>
</protein>
<comment type="caution">
    <text evidence="1">The sequence shown here is derived from an EMBL/GenBank/DDBJ whole genome shotgun (WGS) entry which is preliminary data.</text>
</comment>
<dbReference type="EMBL" id="JALJEJ010000010">
    <property type="protein sequence ID" value="MCJ8211573.1"/>
    <property type="molecule type" value="Genomic_DNA"/>
</dbReference>
<dbReference type="Proteomes" id="UP001139450">
    <property type="component" value="Unassembled WGS sequence"/>
</dbReference>
<keyword evidence="2" id="KW-1185">Reference proteome</keyword>
<evidence type="ECO:0000313" key="1">
    <source>
        <dbReference type="EMBL" id="MCJ8211573.1"/>
    </source>
</evidence>
<evidence type="ECO:0000313" key="2">
    <source>
        <dbReference type="Proteomes" id="UP001139450"/>
    </source>
</evidence>